<dbReference type="Pfam" id="PF00483">
    <property type="entry name" value="NTP_transferase"/>
    <property type="match status" value="1"/>
</dbReference>
<dbReference type="InterPro" id="IPR029044">
    <property type="entry name" value="Nucleotide-diphossugar_trans"/>
</dbReference>
<evidence type="ECO:0000313" key="3">
    <source>
        <dbReference type="Proteomes" id="UP001341135"/>
    </source>
</evidence>
<dbReference type="CDD" id="cd04181">
    <property type="entry name" value="NTP_transferase"/>
    <property type="match status" value="1"/>
</dbReference>
<sequence>MRSIVAAVLAGGEGRRFRPYTDLIPKPMVPVGPEERPLLEHIVAWLARYGLRDIVLLVGYRWRQVANYFRDGGAWGVRIRYSLDTDEYTGTGGALLNARRRGLLDADTVLVWYGDILAPVNVHDLLERHSEWRADATLVLADQYQVPVGVAEVDQEGNVTKLEEKPWLPLLVTIGVLALNPRVLDRAEQALGTGFDIMGDLVPWMISQGMRVKAYIYRGPWYDLGSLERYNKLDPSTIKEFLHTGS</sequence>
<dbReference type="Proteomes" id="UP001341135">
    <property type="component" value="Chromosome"/>
</dbReference>
<evidence type="ECO:0000313" key="2">
    <source>
        <dbReference type="EMBL" id="BES82373.1"/>
    </source>
</evidence>
<dbReference type="InterPro" id="IPR005835">
    <property type="entry name" value="NTP_transferase_dom"/>
</dbReference>
<evidence type="ECO:0000259" key="1">
    <source>
        <dbReference type="Pfam" id="PF00483"/>
    </source>
</evidence>
<reference evidence="2 3" key="1">
    <citation type="submission" date="2023-09" db="EMBL/GenBank/DDBJ databases">
        <title>Pyrofollis japonicus gen. nov. sp. nov., a novel member of the family Pyrodictiaceae isolated from the Iheya North hydrothermal field.</title>
        <authorList>
            <person name="Miyazaki U."/>
            <person name="Sanari M."/>
            <person name="Tame A."/>
            <person name="Kitajima M."/>
            <person name="Okamoto A."/>
            <person name="Sawayama S."/>
            <person name="Miyazaki J."/>
            <person name="Takai K."/>
            <person name="Nakagawa S."/>
        </authorList>
    </citation>
    <scope>NUCLEOTIDE SEQUENCE [LARGE SCALE GENOMIC DNA]</scope>
    <source>
        <strain evidence="2 3">AV2</strain>
    </source>
</reference>
<organism evidence="2 3">
    <name type="scientific">Pyrodictium abyssi</name>
    <dbReference type="NCBI Taxonomy" id="54256"/>
    <lineage>
        <taxon>Archaea</taxon>
        <taxon>Thermoproteota</taxon>
        <taxon>Thermoprotei</taxon>
        <taxon>Desulfurococcales</taxon>
        <taxon>Pyrodictiaceae</taxon>
        <taxon>Pyrodictium</taxon>
    </lineage>
</organism>
<dbReference type="PANTHER" id="PTHR22572">
    <property type="entry name" value="SUGAR-1-PHOSPHATE GUANYL TRANSFERASE"/>
    <property type="match status" value="1"/>
</dbReference>
<name>A0ABM8IZH9_9CREN</name>
<protein>
    <recommendedName>
        <fullName evidence="1">Nucleotidyl transferase domain-containing protein</fullName>
    </recommendedName>
</protein>
<accession>A0ABM8IZH9</accession>
<dbReference type="InterPro" id="IPR050486">
    <property type="entry name" value="Mannose-1P_guanyltransferase"/>
</dbReference>
<dbReference type="Gene3D" id="3.90.550.10">
    <property type="entry name" value="Spore Coat Polysaccharide Biosynthesis Protein SpsA, Chain A"/>
    <property type="match status" value="1"/>
</dbReference>
<gene>
    <name evidence="2" type="ORF">PABY_19400</name>
</gene>
<dbReference type="SUPFAM" id="SSF53448">
    <property type="entry name" value="Nucleotide-diphospho-sugar transferases"/>
    <property type="match status" value="1"/>
</dbReference>
<proteinExistence type="predicted"/>
<feature type="domain" description="Nucleotidyl transferase" evidence="1">
    <location>
        <begin position="7"/>
        <end position="233"/>
    </location>
</feature>
<dbReference type="EMBL" id="AP028907">
    <property type="protein sequence ID" value="BES82373.1"/>
    <property type="molecule type" value="Genomic_DNA"/>
</dbReference>
<keyword evidence="3" id="KW-1185">Reference proteome</keyword>